<feature type="transmembrane region" description="Helical" evidence="2">
    <location>
        <begin position="33"/>
        <end position="53"/>
    </location>
</feature>
<name>A0AAV2Z8C8_9STRA</name>
<sequence>MSALVRVAPIILPSWAHRSPDPRILICAQVNNLRLYGAVLGLWTSSTGFAVAVRDNSSDKSVAGVWSLGVISISALAFSAMFLYHTEEFWTKLGILGPPVDPKKLAKLTSGNEATEEEEEPPGLMMMPLKKPTVEVAQPPPVAATRLNLPRIQLRLGRVGKKKE</sequence>
<feature type="region of interest" description="Disordered" evidence="1">
    <location>
        <begin position="106"/>
        <end position="125"/>
    </location>
</feature>
<feature type="transmembrane region" description="Helical" evidence="2">
    <location>
        <begin position="65"/>
        <end position="84"/>
    </location>
</feature>
<dbReference type="Proteomes" id="UP001146120">
    <property type="component" value="Unassembled WGS sequence"/>
</dbReference>
<comment type="caution">
    <text evidence="3">The sequence shown here is derived from an EMBL/GenBank/DDBJ whole genome shotgun (WGS) entry which is preliminary data.</text>
</comment>
<keyword evidence="2" id="KW-0472">Membrane</keyword>
<protein>
    <submittedName>
        <fullName evidence="3">Uncharacterized protein</fullName>
    </submittedName>
</protein>
<organism evidence="3 4">
    <name type="scientific">Lagenidium giganteum</name>
    <dbReference type="NCBI Taxonomy" id="4803"/>
    <lineage>
        <taxon>Eukaryota</taxon>
        <taxon>Sar</taxon>
        <taxon>Stramenopiles</taxon>
        <taxon>Oomycota</taxon>
        <taxon>Peronosporomycetes</taxon>
        <taxon>Pythiales</taxon>
        <taxon>Pythiaceae</taxon>
    </lineage>
</organism>
<accession>A0AAV2Z8C8</accession>
<evidence type="ECO:0000256" key="2">
    <source>
        <dbReference type="SAM" id="Phobius"/>
    </source>
</evidence>
<dbReference type="AlphaFoldDB" id="A0AAV2Z8C8"/>
<evidence type="ECO:0000256" key="1">
    <source>
        <dbReference type="SAM" id="MobiDB-lite"/>
    </source>
</evidence>
<proteinExistence type="predicted"/>
<keyword evidence="2" id="KW-1133">Transmembrane helix</keyword>
<keyword evidence="4" id="KW-1185">Reference proteome</keyword>
<reference evidence="3" key="1">
    <citation type="submission" date="2022-11" db="EMBL/GenBank/DDBJ databases">
        <authorList>
            <person name="Morgan W.R."/>
            <person name="Tartar A."/>
        </authorList>
    </citation>
    <scope>NUCLEOTIDE SEQUENCE</scope>
    <source>
        <strain evidence="3">ARSEF 373</strain>
    </source>
</reference>
<dbReference type="EMBL" id="DAKRPA010000017">
    <property type="protein sequence ID" value="DBA03641.1"/>
    <property type="molecule type" value="Genomic_DNA"/>
</dbReference>
<evidence type="ECO:0000313" key="3">
    <source>
        <dbReference type="EMBL" id="DBA03641.1"/>
    </source>
</evidence>
<reference evidence="3" key="2">
    <citation type="journal article" date="2023" name="Microbiol Resour">
        <title>Decontamination and Annotation of the Draft Genome Sequence of the Oomycete Lagenidium giganteum ARSEF 373.</title>
        <authorList>
            <person name="Morgan W.R."/>
            <person name="Tartar A."/>
        </authorList>
    </citation>
    <scope>NUCLEOTIDE SEQUENCE</scope>
    <source>
        <strain evidence="3">ARSEF 373</strain>
    </source>
</reference>
<keyword evidence="2" id="KW-0812">Transmembrane</keyword>
<gene>
    <name evidence="3" type="ORF">N0F65_006820</name>
</gene>
<evidence type="ECO:0000313" key="4">
    <source>
        <dbReference type="Proteomes" id="UP001146120"/>
    </source>
</evidence>